<feature type="transmembrane region" description="Helical" evidence="1">
    <location>
        <begin position="23"/>
        <end position="43"/>
    </location>
</feature>
<keyword evidence="1" id="KW-0472">Membrane</keyword>
<comment type="caution">
    <text evidence="2">The sequence shown here is derived from an EMBL/GenBank/DDBJ whole genome shotgun (WGS) entry which is preliminary data.</text>
</comment>
<dbReference type="EMBL" id="JABBWE010000008">
    <property type="protein sequence ID" value="KAG1800748.1"/>
    <property type="molecule type" value="Genomic_DNA"/>
</dbReference>
<evidence type="ECO:0000256" key="1">
    <source>
        <dbReference type="SAM" id="Phobius"/>
    </source>
</evidence>
<keyword evidence="3" id="KW-1185">Reference proteome</keyword>
<dbReference type="AlphaFoldDB" id="A0A9P7DQM1"/>
<proteinExistence type="predicted"/>
<dbReference type="RefSeq" id="XP_041164490.1">
    <property type="nucleotide sequence ID" value="XM_041299698.1"/>
</dbReference>
<evidence type="ECO:0000313" key="3">
    <source>
        <dbReference type="Proteomes" id="UP000719766"/>
    </source>
</evidence>
<name>A0A9P7DQM1_9AGAM</name>
<keyword evidence="1" id="KW-0812">Transmembrane</keyword>
<dbReference type="Proteomes" id="UP000719766">
    <property type="component" value="Unassembled WGS sequence"/>
</dbReference>
<evidence type="ECO:0000313" key="2">
    <source>
        <dbReference type="EMBL" id="KAG1800748.1"/>
    </source>
</evidence>
<dbReference type="GeneID" id="64593462"/>
<organism evidence="2 3">
    <name type="scientific">Suillus plorans</name>
    <dbReference type="NCBI Taxonomy" id="116603"/>
    <lineage>
        <taxon>Eukaryota</taxon>
        <taxon>Fungi</taxon>
        <taxon>Dikarya</taxon>
        <taxon>Basidiomycota</taxon>
        <taxon>Agaricomycotina</taxon>
        <taxon>Agaricomycetes</taxon>
        <taxon>Agaricomycetidae</taxon>
        <taxon>Boletales</taxon>
        <taxon>Suillineae</taxon>
        <taxon>Suillaceae</taxon>
        <taxon>Suillus</taxon>
    </lineage>
</organism>
<sequence>MPLTAQTVSATDGCHMEVYHTSILLYPLVVLTIIGPLCTAWVASWSDIGNMKVSEASNCGSVPDTPEGSGGKETANKIMDQIHGPQVHCFLTLLQLYPIAEIAPMMNFDRLQAIS</sequence>
<reference evidence="2" key="1">
    <citation type="journal article" date="2020" name="New Phytol.">
        <title>Comparative genomics reveals dynamic genome evolution in host specialist ectomycorrhizal fungi.</title>
        <authorList>
            <person name="Lofgren L.A."/>
            <person name="Nguyen N.H."/>
            <person name="Vilgalys R."/>
            <person name="Ruytinx J."/>
            <person name="Liao H.L."/>
            <person name="Branco S."/>
            <person name="Kuo A."/>
            <person name="LaButti K."/>
            <person name="Lipzen A."/>
            <person name="Andreopoulos W."/>
            <person name="Pangilinan J."/>
            <person name="Riley R."/>
            <person name="Hundley H."/>
            <person name="Na H."/>
            <person name="Barry K."/>
            <person name="Grigoriev I.V."/>
            <person name="Stajich J.E."/>
            <person name="Kennedy P.G."/>
        </authorList>
    </citation>
    <scope>NUCLEOTIDE SEQUENCE</scope>
    <source>
        <strain evidence="2">S12</strain>
    </source>
</reference>
<accession>A0A9P7DQM1</accession>
<protein>
    <submittedName>
        <fullName evidence="2">Uncharacterized protein</fullName>
    </submittedName>
</protein>
<gene>
    <name evidence="2" type="ORF">HD556DRAFT_1304764</name>
</gene>
<keyword evidence="1" id="KW-1133">Transmembrane helix</keyword>